<gene>
    <name evidence="1" type="ORF">SEVIR_2G408166v2</name>
</gene>
<reference evidence="1" key="1">
    <citation type="submission" date="2019-03" db="EMBL/GenBank/DDBJ databases">
        <title>WGS assembly of Setaria viridis.</title>
        <authorList>
            <person name="Huang P."/>
            <person name="Jenkins J."/>
            <person name="Grimwood J."/>
            <person name="Barry K."/>
            <person name="Healey A."/>
            <person name="Mamidi S."/>
            <person name="Sreedasyam A."/>
            <person name="Shu S."/>
            <person name="Feldman M."/>
            <person name="Wu J."/>
            <person name="Yu Y."/>
            <person name="Chen C."/>
            <person name="Johnson J."/>
            <person name="Rokhsar D."/>
            <person name="Baxter I."/>
            <person name="Schmutz J."/>
            <person name="Brutnell T."/>
            <person name="Kellogg E."/>
        </authorList>
    </citation>
    <scope>NUCLEOTIDE SEQUENCE [LARGE SCALE GENOMIC DNA]</scope>
</reference>
<accession>A0A4U6W0N6</accession>
<dbReference type="Proteomes" id="UP000298652">
    <property type="component" value="Chromosome 2"/>
</dbReference>
<evidence type="ECO:0000313" key="1">
    <source>
        <dbReference type="EMBL" id="TKW35938.1"/>
    </source>
</evidence>
<evidence type="ECO:0000313" key="2">
    <source>
        <dbReference type="Proteomes" id="UP000298652"/>
    </source>
</evidence>
<sequence>MGTSCANTSLIENSEFLLVYVISHMNYRCRLPFCSRAAKVFMNFQQAKPDMRLGSRYV</sequence>
<protein>
    <submittedName>
        <fullName evidence="1">Uncharacterized protein</fullName>
    </submittedName>
</protein>
<dbReference type="AlphaFoldDB" id="A0A4U6W0N6"/>
<dbReference type="EMBL" id="CM016553">
    <property type="protein sequence ID" value="TKW35938.1"/>
    <property type="molecule type" value="Genomic_DNA"/>
</dbReference>
<organism evidence="1 2">
    <name type="scientific">Setaria viridis</name>
    <name type="common">Green bristlegrass</name>
    <name type="synonym">Setaria italica subsp. viridis</name>
    <dbReference type="NCBI Taxonomy" id="4556"/>
    <lineage>
        <taxon>Eukaryota</taxon>
        <taxon>Viridiplantae</taxon>
        <taxon>Streptophyta</taxon>
        <taxon>Embryophyta</taxon>
        <taxon>Tracheophyta</taxon>
        <taxon>Spermatophyta</taxon>
        <taxon>Magnoliopsida</taxon>
        <taxon>Liliopsida</taxon>
        <taxon>Poales</taxon>
        <taxon>Poaceae</taxon>
        <taxon>PACMAD clade</taxon>
        <taxon>Panicoideae</taxon>
        <taxon>Panicodae</taxon>
        <taxon>Paniceae</taxon>
        <taxon>Cenchrinae</taxon>
        <taxon>Setaria</taxon>
    </lineage>
</organism>
<proteinExistence type="predicted"/>
<dbReference type="Gramene" id="TKW35938">
    <property type="protein sequence ID" value="TKW35938"/>
    <property type="gene ID" value="SEVIR_2G408166v2"/>
</dbReference>
<keyword evidence="2" id="KW-1185">Reference proteome</keyword>
<name>A0A4U6W0N6_SETVI</name>